<sequence>MTSIHFVVHPLPGTEDQLNDRLREVSEKLNKYNLNSHPPLNVLEQATIKQCVVGPNHAAFLLEDGRVCRIGFSVQPDRLELGKPDNNDGSKLNSNSGAGRTSRPGRTSDSPWFLSGSETLGRLAGNTLGSRWSSGVGGSGGGSSGRSSAGARDSRRQTRVIRTGRDRGSGLLGSQPQPVIPASVIPEELISQAQVVLQGKSRSVIIRELQRTNLDVNLAVNNLLSRDDEDGDDGDDTASESYLPGEDLMSLLDADIHSAHPSVIIDADAMFSEDISYFGYPSFRRSSLSRLGSSRERDSELLRERESVLRLRERRWLDGASFDNERGSTSKEGEPNLDKKNTPVQSPVSLGEDLQWWPDKDGTKFICIGALYSELLAVSSKGELYQWKWSESEPYRNAQNPSLHHPRATFLGLTNEKIVLLSANSIRATVATENNKVATWVDETLSSVASKLEHTAQTYSELQGERIVSLHCCALYTCAQLENNLYWWGVVPFSQRKKMLEKARAKNKKPKSSAGISSMPNITVGTQVCLRNNPLYHAGAVAFSISAGIPKVGVLMESVWNMNDSCRFQLRSPESLKSMDKASKTTEAKPESKQEPVKTEMGPPPSPASTCSDASSIASSASMPYKRRRSTPAPKEEEKVNEEQWSLREVVFVEDVKNVPVGKVLKVDGAYVAVKFPGTSSNTNCQSNSGSDADPSSLLQDCRLLRIDELQVVKTGGTPKVPDCFQRTPKKLCIPEKTEILAVNVDSKGVHAVLKTGNWVRYCIFDLATGKAEQENNFPTSSIAFLGQNERNVAIFTAGQESPIILRDGNGTIYPMAKDCMGGIRDPDWLDLPPISSLGMGVHSLINLPANSTIKKKAAIIIMAVEKQTLMQHILRCDYEACRQYLMNLEQAVVLEQNLQMLQTFISHRCDGNRNILHACVSVCFPTSNKETKEEEEAERSERNTFAERLSAVEAIANAISVVSSNGPGNRAGSSSSRSLRLREMMRRSLRAAGLGRHEAGASSSDHQDPVSPPIAPPSWVPDPPAMDPDGDIDFILAPAVGSLTTAATGTGQGPSTSTIPGPSTEPSVVESKDRKANAHFILKLLCDSVVLQPYLRELLSAKDARGMTPFMSAVSGRAYPAAITILETAQKIAKAEVSSSEKEEDVFMGMVCPSGTNPDDSPLYVLCCNDTCSFTWTGAEHINQDIFECRTCGLLESLCCCTECARVCHKGHDCKLKRTSPTAYCDCWEKCKCKTLIAGQKSARLDLLYRLLTATNLVTLPNSRGEHLLLFLVQTVARQTVEHCQYRPPRIREDRNRKTANPEDSDMPDHDLEPPRFAQLALERVLQDWNALKSMIMFGSQENKDPLSASSRIGHLLPEEQVYLNQQSGTIRLDCFTHCLIVKCTADILLLDTLLGTLVKELQNKYTPGRREEAIAVTMRFLRSVARVFVILSVEMASSKKKNNFIPQPIGKCKRVFQALLPYAVEELCNVAESLIVPVRMGIARPTAPFTLASTSIDAMQGSEELFSVEPLPPRPSSDQSSSSSPSQSSYIIRNPQQRRISQSQPVRGRDEEQDDIVSADVEEVEVVEGVAGEEDHHDEQEEHGEENAEAEGQHDEHDEDGSDMELDLLAAAETESDSESNHSNQDNASGRRSVVTAATAGSEAGASSVPAFFSEDDSQSNDSSDSDSSSSQSDDIEQETFMLDEPLERTTNSSHANGAAQAPRSMQWAVRNTQHQRAASTAPSSTSTPAASSAGLIYIDPSNLRRSGTISTSAAAAAAALEASNASSYLTSASSLARAYSIVIRQISDLMGLIPKYFSFYSYRRATLLSARQGMMSARGDFLNYALSLMRSHNDEHSDVLPVLDVCSLKHVAYVFQALIYWIKAMNQQTTLDTPQLERKRTRELLELGIDNEDSEHENDDDTNQSATLNDKDDDSLPAETGQNHPFFRRSDSMTFLGCIPPNPFEVPLAEAIPLADQPHLLQPNARKEDLFGRPSQGLYSSSASSGKCLMEVTVDRNCLEVLPTKMSYAANLKNVMNMQNRQKKEGEEQNVVPEEAESSKPGPSAHDLAAQLKSSLLAEIGLTESEGPPLTSFRPQCSFMGMVISHDMLLGRWRLSLELFGRVFMEDVGAEPGSILTELGGFEVKESKFRREMEKLRNQQSRDLSLEVDRDRDLLIQQTMRQLNNHFGRRCATTPMAVHRVKVTFKDEPGEGSGVARSFYTAIAQAFLSNEKLPNLDCIQNANKGTHTSLMQRLRNRGERDREREREREMRRSSGLRAGSRRDRDRDFRRQLSIDTRPFRPASEGNPSDDPDPLPAHRQALGERLYPRVQAMQPAFASKITGMLLELSPAQLLLLLASEDSLRARVDEAMELIIAHGRENGADSILDLGLLDSSEKVQENRKRHGSSRSVVDMDLDDTDDGDDNAPLFYQPGKRGFYTPRPGKNTEARLNCFRNIGRILGLCLLQNELCPITLNRHVIKVLLGRKVNWHDFAFFDPVMYESLRQLILASQSSDADAVFSAMDLAFAIDLCKEEGGGQVKQMCDFVILEREVRACVCARAMRKGLLDVLPKNSLEDLTAEDFRLLVNGCGEVNVQMLISFTSFNDESGENAEKLLQFKRWFWSIVEKMSMTERQDLVYFWTSSPSLPASEEGFQPMPSITIRPPDDQHLPTANTCISRLYVPLYSSKQILKQKLLLAIKTKNFGFV</sequence>
<evidence type="ECO:0000256" key="10">
    <source>
        <dbReference type="ARBA" id="ARBA00075072"/>
    </source>
</evidence>
<dbReference type="GO" id="GO:0006281">
    <property type="term" value="P:DNA repair"/>
    <property type="evidence" value="ECO:0007669"/>
    <property type="project" value="UniProtKB-KW"/>
</dbReference>
<feature type="compositionally biased region" description="Polar residues" evidence="14">
    <location>
        <begin position="1623"/>
        <end position="1632"/>
    </location>
</feature>
<evidence type="ECO:0000256" key="14">
    <source>
        <dbReference type="SAM" id="MobiDB-lite"/>
    </source>
</evidence>
<dbReference type="InterPro" id="IPR036053">
    <property type="entry name" value="PABP-dom"/>
</dbReference>
<dbReference type="PANTHER" id="PTHR46276">
    <property type="entry name" value="E3 UBIQUITIN-PROTEIN LIGASE UBR5"/>
    <property type="match status" value="1"/>
</dbReference>
<feature type="compositionally biased region" description="Low complexity" evidence="14">
    <location>
        <begin position="1635"/>
        <end position="1651"/>
    </location>
</feature>
<dbReference type="Ensembl" id="ENSSSCT00060062762.1">
    <property type="protein sequence ID" value="ENSSSCP00060026921.1"/>
    <property type="gene ID" value="ENSSSCG00060045879.1"/>
</dbReference>
<feature type="compositionally biased region" description="Acidic residues" evidence="14">
    <location>
        <begin position="1599"/>
        <end position="1608"/>
    </location>
</feature>
<feature type="compositionally biased region" description="Low complexity" evidence="14">
    <location>
        <begin position="608"/>
        <end position="622"/>
    </location>
</feature>
<feature type="domain" description="UBR-type" evidence="16">
    <location>
        <begin position="1171"/>
        <end position="1239"/>
    </location>
</feature>
<dbReference type="FunFam" id="2.130.10.30:FF:000007">
    <property type="entry name" value="E3 ubiquitin-protein ligase UBR5 isoform X2"/>
    <property type="match status" value="1"/>
</dbReference>
<feature type="compositionally biased region" description="Polar residues" evidence="14">
    <location>
        <begin position="1046"/>
        <end position="1067"/>
    </location>
</feature>
<feature type="region of interest" description="Disordered" evidence="14">
    <location>
        <begin position="993"/>
        <end position="1025"/>
    </location>
</feature>
<dbReference type="SMART" id="SM00119">
    <property type="entry name" value="HECTc"/>
    <property type="match status" value="1"/>
</dbReference>
<feature type="compositionally biased region" description="Low complexity" evidence="14">
    <location>
        <begin position="1662"/>
        <end position="1675"/>
    </location>
</feature>
<feature type="compositionally biased region" description="Gly residues" evidence="14">
    <location>
        <begin position="135"/>
        <end position="144"/>
    </location>
</feature>
<accession>A0A8D1VNL7</accession>
<dbReference type="PROSITE" id="PS50237">
    <property type="entry name" value="HECT"/>
    <property type="match status" value="1"/>
</dbReference>
<feature type="compositionally biased region" description="Pro residues" evidence="14">
    <location>
        <begin position="1011"/>
        <end position="1025"/>
    </location>
</feature>
<evidence type="ECO:0000313" key="18">
    <source>
        <dbReference type="Ensembl" id="ENSSSCP00060026921.1"/>
    </source>
</evidence>
<dbReference type="InterPro" id="IPR000569">
    <property type="entry name" value="HECT_dom"/>
</dbReference>
<dbReference type="FunFam" id="3.90.1750.10:FF:000011">
    <property type="entry name" value="E3 ubiquitin-protein ligase UBR5 isoform X1"/>
    <property type="match status" value="1"/>
</dbReference>
<feature type="active site" description="Glycyl thioester intermediate" evidence="12">
    <location>
        <position position="2657"/>
    </location>
</feature>
<dbReference type="Proteomes" id="UP000694723">
    <property type="component" value="Unplaced"/>
</dbReference>
<dbReference type="InterPro" id="IPR003126">
    <property type="entry name" value="Znf_UBR"/>
</dbReference>
<dbReference type="Pfam" id="PF00632">
    <property type="entry name" value="HECT"/>
    <property type="match status" value="1"/>
</dbReference>
<keyword evidence="1" id="KW-0808">Transferase</keyword>
<organism evidence="18 19">
    <name type="scientific">Sus scrofa</name>
    <name type="common">Pig</name>
    <dbReference type="NCBI Taxonomy" id="9823"/>
    <lineage>
        <taxon>Eukaryota</taxon>
        <taxon>Metazoa</taxon>
        <taxon>Chordata</taxon>
        <taxon>Craniata</taxon>
        <taxon>Vertebrata</taxon>
        <taxon>Euteleostomi</taxon>
        <taxon>Mammalia</taxon>
        <taxon>Eutheria</taxon>
        <taxon>Laurasiatheria</taxon>
        <taxon>Artiodactyla</taxon>
        <taxon>Suina</taxon>
        <taxon>Suidae</taxon>
        <taxon>Sus</taxon>
    </lineage>
</organism>
<feature type="compositionally biased region" description="Acidic residues" evidence="14">
    <location>
        <begin position="1892"/>
        <end position="1905"/>
    </location>
</feature>
<evidence type="ECO:0000256" key="6">
    <source>
        <dbReference type="ARBA" id="ARBA00022833"/>
    </source>
</evidence>
<keyword evidence="6" id="KW-0862">Zinc</keyword>
<evidence type="ECO:0000313" key="19">
    <source>
        <dbReference type="Proteomes" id="UP000694723"/>
    </source>
</evidence>
<keyword evidence="2" id="KW-0479">Metal-binding</keyword>
<dbReference type="SMART" id="SM00517">
    <property type="entry name" value="PolyA"/>
    <property type="match status" value="1"/>
</dbReference>
<feature type="region of interest" description="Disordered" evidence="14">
    <location>
        <begin position="1046"/>
        <end position="1069"/>
    </location>
</feature>
<feature type="compositionally biased region" description="Low complexity" evidence="14">
    <location>
        <begin position="1518"/>
        <end position="1531"/>
    </location>
</feature>
<feature type="compositionally biased region" description="Acidic residues" evidence="14">
    <location>
        <begin position="2396"/>
        <end position="2406"/>
    </location>
</feature>
<dbReference type="FunFam" id="1.10.1900.10:FF:000002">
    <property type="entry name" value="E3 ubiquitin-protein ligase UBR5 isoform X1"/>
    <property type="match status" value="1"/>
</dbReference>
<feature type="compositionally biased region" description="Basic and acidic residues" evidence="14">
    <location>
        <begin position="77"/>
        <end position="88"/>
    </location>
</feature>
<dbReference type="FunFam" id="1.10.8.10:FF:000009">
    <property type="entry name" value="Putative E3 ubiquitin-protein ligase UBR5"/>
    <property type="match status" value="1"/>
</dbReference>
<dbReference type="CDD" id="cd14423">
    <property type="entry name" value="CUE_UBR5"/>
    <property type="match status" value="1"/>
</dbReference>
<dbReference type="GO" id="GO:0004842">
    <property type="term" value="F:ubiquitin-protein transferase activity"/>
    <property type="evidence" value="ECO:0007669"/>
    <property type="project" value="InterPro"/>
</dbReference>
<dbReference type="GO" id="GO:0043130">
    <property type="term" value="F:ubiquitin binding"/>
    <property type="evidence" value="ECO:0007669"/>
    <property type="project" value="InterPro"/>
</dbReference>
<name>A0A8D1VNL7_PIG</name>
<evidence type="ECO:0000256" key="13">
    <source>
        <dbReference type="PROSITE-ProRule" id="PRU00508"/>
    </source>
</evidence>
<dbReference type="FunFam" id="3.30.2410.10:FF:000008">
    <property type="entry name" value="Putative E3 ubiquitin-protein ligase UBR5"/>
    <property type="match status" value="1"/>
</dbReference>
<feature type="region of interest" description="Disordered" evidence="14">
    <location>
        <begin position="322"/>
        <end position="346"/>
    </location>
</feature>
<evidence type="ECO:0000259" key="15">
    <source>
        <dbReference type="PROSITE" id="PS50237"/>
    </source>
</evidence>
<dbReference type="SMART" id="SM00396">
    <property type="entry name" value="ZnF_UBR1"/>
    <property type="match status" value="1"/>
</dbReference>
<dbReference type="Gene3D" id="2.130.10.30">
    <property type="entry name" value="Regulator of chromosome condensation 1/beta-lactamase-inhibitor protein II"/>
    <property type="match status" value="1"/>
</dbReference>
<feature type="compositionally biased region" description="Low complexity" evidence="14">
    <location>
        <begin position="1720"/>
        <end position="1734"/>
    </location>
</feature>
<dbReference type="CDD" id="cd19675">
    <property type="entry name" value="UBR-box_UBR5"/>
    <property type="match status" value="1"/>
</dbReference>
<evidence type="ECO:0000256" key="8">
    <source>
        <dbReference type="ARBA" id="ARBA00064295"/>
    </source>
</evidence>
<feature type="region of interest" description="Disordered" evidence="14">
    <location>
        <begin position="2230"/>
        <end position="2300"/>
    </location>
</feature>
<dbReference type="GO" id="GO:0008270">
    <property type="term" value="F:zinc ion binding"/>
    <property type="evidence" value="ECO:0007669"/>
    <property type="project" value="UniProtKB-KW"/>
</dbReference>
<feature type="region of interest" description="Disordered" evidence="14">
    <location>
        <begin position="1891"/>
        <end position="1928"/>
    </location>
</feature>
<feature type="domain" description="PABC" evidence="17">
    <location>
        <begin position="2284"/>
        <end position="2361"/>
    </location>
</feature>
<evidence type="ECO:0000256" key="12">
    <source>
        <dbReference type="PROSITE-ProRule" id="PRU00104"/>
    </source>
</evidence>
<feature type="region of interest" description="Disordered" evidence="14">
    <location>
        <begin position="77"/>
        <end position="175"/>
    </location>
</feature>
<feature type="region of interest" description="Disordered" evidence="14">
    <location>
        <begin position="573"/>
        <end position="642"/>
    </location>
</feature>
<dbReference type="Gene3D" id="3.30.2160.10">
    <property type="entry name" value="Hect, E3 ligase catalytic domain"/>
    <property type="match status" value="1"/>
</dbReference>
<dbReference type="InterPro" id="IPR002004">
    <property type="entry name" value="PABP_HYD_C"/>
</dbReference>
<keyword evidence="3" id="KW-0227">DNA damage</keyword>
<feature type="region of interest" description="Disordered" evidence="14">
    <location>
        <begin position="1293"/>
        <end position="1312"/>
    </location>
</feature>
<dbReference type="InterPro" id="IPR009091">
    <property type="entry name" value="RCC1/BLIP-II"/>
</dbReference>
<dbReference type="Pfam" id="PF00658">
    <property type="entry name" value="MLLE"/>
    <property type="match status" value="1"/>
</dbReference>
<dbReference type="GO" id="GO:0003723">
    <property type="term" value="F:RNA binding"/>
    <property type="evidence" value="ECO:0007669"/>
    <property type="project" value="InterPro"/>
</dbReference>
<feature type="compositionally biased region" description="Basic and acidic residues" evidence="14">
    <location>
        <begin position="2263"/>
        <end position="2275"/>
    </location>
</feature>
<keyword evidence="5 12" id="KW-0833">Ubl conjugation pathway</keyword>
<dbReference type="Pfam" id="PF11547">
    <property type="entry name" value="E3_UbLigase_EDD"/>
    <property type="match status" value="1"/>
</dbReference>
<dbReference type="PROSITE" id="PS51309">
    <property type="entry name" value="PABC"/>
    <property type="match status" value="1"/>
</dbReference>
<dbReference type="Gene3D" id="3.90.1750.10">
    <property type="entry name" value="Hect, E3 ligase catalytic domains"/>
    <property type="match status" value="2"/>
</dbReference>
<protein>
    <recommendedName>
        <fullName evidence="9">E3 ubiquitin-protein ligase UBR5</fullName>
    </recommendedName>
    <alternativeName>
        <fullName evidence="11">E3 ubiquitin-protein ligase, HECT domain-containing 1</fullName>
    </alternativeName>
    <alternativeName>
        <fullName evidence="10">Hyperplastic discs protein homolog</fullName>
    </alternativeName>
</protein>
<feature type="domain" description="HECT" evidence="15">
    <location>
        <begin position="2410"/>
        <end position="2688"/>
    </location>
</feature>
<dbReference type="SUPFAM" id="SSF63570">
    <property type="entry name" value="PABC (PABP) domain"/>
    <property type="match status" value="1"/>
</dbReference>
<evidence type="ECO:0000256" key="2">
    <source>
        <dbReference type="ARBA" id="ARBA00022723"/>
    </source>
</evidence>
<evidence type="ECO:0000256" key="5">
    <source>
        <dbReference type="ARBA" id="ARBA00022786"/>
    </source>
</evidence>
<feature type="compositionally biased region" description="Basic and acidic residues" evidence="14">
    <location>
        <begin position="2239"/>
        <end position="2255"/>
    </location>
</feature>
<feature type="compositionally biased region" description="Basic and acidic residues" evidence="14">
    <location>
        <begin position="322"/>
        <end position="341"/>
    </location>
</feature>
<evidence type="ECO:0000256" key="4">
    <source>
        <dbReference type="ARBA" id="ARBA00022771"/>
    </source>
</evidence>
<gene>
    <name evidence="18" type="primary">UBR5</name>
</gene>
<feature type="region of interest" description="Disordered" evidence="14">
    <location>
        <begin position="2024"/>
        <end position="2049"/>
    </location>
</feature>
<proteinExistence type="predicted"/>
<feature type="compositionally biased region" description="Acidic residues" evidence="14">
    <location>
        <begin position="1553"/>
        <end position="1568"/>
    </location>
</feature>
<feature type="compositionally biased region" description="Polar residues" evidence="14">
    <location>
        <begin position="1532"/>
        <end position="1547"/>
    </location>
</feature>
<dbReference type="FunFam" id="3.90.1750.10:FF:000016">
    <property type="entry name" value="E3 ubiquitin-protein ligase UBR5 isoform X2"/>
    <property type="match status" value="1"/>
</dbReference>
<comment type="subunit">
    <text evidence="8">Homotetramer; composed of a dimer of dimers. Associates with CDK9 and TFIIS/TCEA1 and forms a transcription regulatory complex made of CDK9, RNAP II, UBR5 and TFIIS/TCEA1 that can stimulate target gene transcription (e.g. gamma fibrinogen/FGG) by recruiting their promoters. Associates with the E3 ligase complex containing DYRK2, EDD/UBR5, DDB1 and DCAF1 proteins (EDVP complex). Binds TOPBP1. Interacts with PIH1D1. Interacts with CIB1.</text>
</comment>
<evidence type="ECO:0000256" key="1">
    <source>
        <dbReference type="ARBA" id="ARBA00022679"/>
    </source>
</evidence>
<feature type="compositionally biased region" description="Basic and acidic residues" evidence="14">
    <location>
        <begin position="577"/>
        <end position="598"/>
    </location>
</feature>
<dbReference type="PANTHER" id="PTHR46276:SF1">
    <property type="entry name" value="E3 UBIQUITIN-PROTEIN LIGASE UBR5"/>
    <property type="match status" value="1"/>
</dbReference>
<feature type="compositionally biased region" description="Polar residues" evidence="14">
    <location>
        <begin position="89"/>
        <end position="110"/>
    </location>
</feature>
<feature type="zinc finger region" description="UBR-type" evidence="13">
    <location>
        <begin position="1171"/>
        <end position="1239"/>
    </location>
</feature>
<dbReference type="InterPro" id="IPR024725">
    <property type="entry name" value="UBR5_UBA"/>
</dbReference>
<dbReference type="PROSITE" id="PS51157">
    <property type="entry name" value="ZF_UBR"/>
    <property type="match status" value="1"/>
</dbReference>
<evidence type="ECO:0000256" key="7">
    <source>
        <dbReference type="ARBA" id="ARBA00023204"/>
    </source>
</evidence>
<evidence type="ECO:0000256" key="11">
    <source>
        <dbReference type="ARBA" id="ARBA00084042"/>
    </source>
</evidence>
<dbReference type="InterPro" id="IPR035983">
    <property type="entry name" value="Hect_E3_ubiquitin_ligase"/>
</dbReference>
<evidence type="ECO:0000259" key="17">
    <source>
        <dbReference type="PROSITE" id="PS51309"/>
    </source>
</evidence>
<dbReference type="SUPFAM" id="SSF56204">
    <property type="entry name" value="Hect, E3 ligase catalytic domain"/>
    <property type="match status" value="1"/>
</dbReference>
<dbReference type="InterPro" id="IPR047503">
    <property type="entry name" value="UBR-box_UBR5"/>
</dbReference>
<dbReference type="SUPFAM" id="SSF50985">
    <property type="entry name" value="RCC1/BLIP-II"/>
    <property type="match status" value="1"/>
</dbReference>
<dbReference type="Gene3D" id="1.10.1900.10">
    <property type="entry name" value="c-terminal domain of poly(a) binding protein"/>
    <property type="match status" value="1"/>
</dbReference>
<feature type="region of interest" description="Disordered" evidence="14">
    <location>
        <begin position="1509"/>
        <end position="1734"/>
    </location>
</feature>
<dbReference type="Gene3D" id="3.30.2410.10">
    <property type="entry name" value="Hect, E3 ligase catalytic domain"/>
    <property type="match status" value="1"/>
</dbReference>
<keyword evidence="7" id="KW-0234">DNA repair</keyword>
<dbReference type="Gene3D" id="1.10.8.10">
    <property type="entry name" value="DNA helicase RuvA subunit, C-terminal domain"/>
    <property type="match status" value="1"/>
</dbReference>
<keyword evidence="4" id="KW-0863">Zinc-finger</keyword>
<reference evidence="18" key="1">
    <citation type="submission" date="2025-08" db="UniProtKB">
        <authorList>
            <consortium name="Ensembl"/>
        </authorList>
    </citation>
    <scope>IDENTIFICATION</scope>
</reference>
<evidence type="ECO:0000256" key="3">
    <source>
        <dbReference type="ARBA" id="ARBA00022763"/>
    </source>
</evidence>
<evidence type="ECO:0000256" key="9">
    <source>
        <dbReference type="ARBA" id="ARBA00071495"/>
    </source>
</evidence>
<feature type="region of interest" description="Disordered" evidence="14">
    <location>
        <begin position="2380"/>
        <end position="2407"/>
    </location>
</feature>
<evidence type="ECO:0000259" key="16">
    <source>
        <dbReference type="PROSITE" id="PS51157"/>
    </source>
</evidence>